<dbReference type="Gene3D" id="3.40.50.10540">
    <property type="entry name" value="Crotonobetainyl-coa:carnitine coa-transferase, domain 1"/>
    <property type="match status" value="1"/>
</dbReference>
<proteinExistence type="predicted"/>
<accession>A0A8B2NQ98</accession>
<dbReference type="PANTHER" id="PTHR48228:SF6">
    <property type="entry name" value="L-CARNITINE COA-TRANSFERASE"/>
    <property type="match status" value="1"/>
</dbReference>
<gene>
    <name evidence="2" type="ORF">DLJ53_20935</name>
</gene>
<dbReference type="InterPro" id="IPR023606">
    <property type="entry name" value="CoA-Trfase_III_dom_1_sf"/>
</dbReference>
<name>A0A8B2NQ98_9HYPH</name>
<dbReference type="SUPFAM" id="SSF89796">
    <property type="entry name" value="CoA-transferase family III (CaiB/BaiF)"/>
    <property type="match status" value="1"/>
</dbReference>
<evidence type="ECO:0000313" key="3">
    <source>
        <dbReference type="Proteomes" id="UP000249590"/>
    </source>
</evidence>
<dbReference type="PANTHER" id="PTHR48228">
    <property type="entry name" value="SUCCINYL-COA--D-CITRAMALATE COA-TRANSFERASE"/>
    <property type="match status" value="1"/>
</dbReference>
<dbReference type="InterPro" id="IPR050509">
    <property type="entry name" value="CoA-transferase_III"/>
</dbReference>
<dbReference type="RefSeq" id="WP_111348821.1">
    <property type="nucleotide sequence ID" value="NZ_JAIWKD010000007.1"/>
</dbReference>
<organism evidence="2 3">
    <name type="scientific">Acuticoccus sediminis</name>
    <dbReference type="NCBI Taxonomy" id="2184697"/>
    <lineage>
        <taxon>Bacteria</taxon>
        <taxon>Pseudomonadati</taxon>
        <taxon>Pseudomonadota</taxon>
        <taxon>Alphaproteobacteria</taxon>
        <taxon>Hyphomicrobiales</taxon>
        <taxon>Amorphaceae</taxon>
        <taxon>Acuticoccus</taxon>
    </lineage>
</organism>
<evidence type="ECO:0000256" key="1">
    <source>
        <dbReference type="ARBA" id="ARBA00022679"/>
    </source>
</evidence>
<dbReference type="Pfam" id="PF02515">
    <property type="entry name" value="CoA_transf_3"/>
    <property type="match status" value="1"/>
</dbReference>
<protein>
    <submittedName>
        <fullName evidence="2">CoA transferase</fullName>
    </submittedName>
</protein>
<sequence length="398" mass="42647">MTDPTPEAATGPLAGLRVLDIATIIAAPFAATLLADYGADVVKIELPGRGDGMRDFPPFKDGKSLWWKTTNRGKRFAALDLRTEEGAATFRRMVREADVVIENFRPGTLERWGLGPDVLMQENPSLVVLRVTGFGQDGPSAQRPGFARLFEAMSGLTHLIGEADGPPMHAAYPMGDAIGGLFGALSVMTALHSIKTDPQKRGQVIDLSLTEAVFRLLDYPAIAYDQLGTVPKRSGNANPYSAPSDVYPTRDGQYVSLSGSTDSTFAANLRAIGRQDLGADPRFADNKSRVENGAALDEVFRAWFAAHDLDEILDSFARAGGTLAPIYSVDMIFADPQYAAREAIVAVPDDDFGTVRMQGVVPRFSRSPCRVRRSAGALGRDTEEVLAAFGAAPAPTGT</sequence>
<keyword evidence="1 2" id="KW-0808">Transferase</keyword>
<dbReference type="AlphaFoldDB" id="A0A8B2NQ98"/>
<evidence type="ECO:0000313" key="2">
    <source>
        <dbReference type="EMBL" id="RAI00178.1"/>
    </source>
</evidence>
<dbReference type="InterPro" id="IPR003673">
    <property type="entry name" value="CoA-Trfase_fam_III"/>
</dbReference>
<comment type="caution">
    <text evidence="2">The sequence shown here is derived from an EMBL/GenBank/DDBJ whole genome shotgun (WGS) entry which is preliminary data.</text>
</comment>
<dbReference type="GO" id="GO:0016740">
    <property type="term" value="F:transferase activity"/>
    <property type="evidence" value="ECO:0007669"/>
    <property type="project" value="UniProtKB-KW"/>
</dbReference>
<dbReference type="EMBL" id="QHHQ01000004">
    <property type="protein sequence ID" value="RAI00178.1"/>
    <property type="molecule type" value="Genomic_DNA"/>
</dbReference>
<dbReference type="OrthoDB" id="7208981at2"/>
<dbReference type="Gene3D" id="3.30.1540.10">
    <property type="entry name" value="formyl-coa transferase, domain 3"/>
    <property type="match status" value="1"/>
</dbReference>
<keyword evidence="3" id="KW-1185">Reference proteome</keyword>
<dbReference type="Proteomes" id="UP000249590">
    <property type="component" value="Unassembled WGS sequence"/>
</dbReference>
<dbReference type="InterPro" id="IPR044855">
    <property type="entry name" value="CoA-Trfase_III_dom3_sf"/>
</dbReference>
<reference evidence="2 3" key="1">
    <citation type="submission" date="2018-05" db="EMBL/GenBank/DDBJ databases">
        <title>Acuticoccus sediminis sp. nov., isolated from deep-sea sediment of Indian Ocean.</title>
        <authorList>
            <person name="Liu X."/>
            <person name="Lai Q."/>
            <person name="Du Y."/>
            <person name="Sun F."/>
            <person name="Zhang X."/>
            <person name="Wang S."/>
            <person name="Shao Z."/>
        </authorList>
    </citation>
    <scope>NUCLEOTIDE SEQUENCE [LARGE SCALE GENOMIC DNA]</scope>
    <source>
        <strain evidence="2 3">PTG4-2</strain>
    </source>
</reference>